<proteinExistence type="predicted"/>
<accession>A0A9P5LDI6</accession>
<keyword evidence="3" id="KW-1185">Reference proteome</keyword>
<dbReference type="InterPro" id="IPR010730">
    <property type="entry name" value="HET"/>
</dbReference>
<evidence type="ECO:0000259" key="1">
    <source>
        <dbReference type="Pfam" id="PF06985"/>
    </source>
</evidence>
<gene>
    <name evidence="2" type="ORF">G7Z17_g8097</name>
</gene>
<dbReference type="Pfam" id="PF06985">
    <property type="entry name" value="HET"/>
    <property type="match status" value="1"/>
</dbReference>
<feature type="domain" description="Heterokaryon incompatibility" evidence="1">
    <location>
        <begin position="133"/>
        <end position="292"/>
    </location>
</feature>
<evidence type="ECO:0000313" key="2">
    <source>
        <dbReference type="EMBL" id="KAF7546918.1"/>
    </source>
</evidence>
<dbReference type="AlphaFoldDB" id="A0A9P5LDI6"/>
<comment type="caution">
    <text evidence="2">The sequence shown here is derived from an EMBL/GenBank/DDBJ whole genome shotgun (WGS) entry which is preliminary data.</text>
</comment>
<sequence length="647" mass="73978">MSATWTPLYEHHVDENAEIELHQLCTTCAKFRQESRLLRSLFRGKKIKLSATESFRLCNASALKAGYLNGCHLCAMLWARAEGHLFDPDKPEIEETDIILDLQARNFSMEYNMETQSSALGNLWWKHVPPSIHIWGADPTTYVCLTKDSLEDFQSEILLSSLPAKYQEAIRITRALGFHYLWIDSLCIIQDSDEDWAKEALNMASVYGRTACNLSFVYPPSDQLSKKHLRDPRLGIPCQVFQSDAQNGSGSDAVQSTSLVIQNVPGFISRFWSPNTYKDYWPLLSRAWAIQERLLCSRNLYFGQDRLMWECCEMVEDEFWGLLDNSARSKSRFYAIFAGIDSDSGSHSIFESFKGQWCHLIEEYRIAELSYEEDRIIAFAGIVGAIQSHTQFTYLAGIWKEFAELGLLWVTHPPPPMSDFYTSKVEPPPAPSWSWFKVPPYAPLAAEDRDTINFHLYSAMHARAEHTIYKMRVVSVEHPKLATEPNALLHDFSGLSITLKTRKIPTTLEWDEKILRLLPLGRHQLSRSHMDPKNGMHYVHDEMHPFPDFPAPVGAFMILTMLEAWIVRDDQERTYKMADWPKAEAGGASRTLWQYAGLVVVRAGQSSAGKDRWKRIGAFMFSDFVDGQGIIDVPFAMTEEEEEVVLI</sequence>
<dbReference type="OrthoDB" id="5362512at2759"/>
<organism evidence="2 3">
    <name type="scientific">Cylindrodendrum hubeiense</name>
    <dbReference type="NCBI Taxonomy" id="595255"/>
    <lineage>
        <taxon>Eukaryota</taxon>
        <taxon>Fungi</taxon>
        <taxon>Dikarya</taxon>
        <taxon>Ascomycota</taxon>
        <taxon>Pezizomycotina</taxon>
        <taxon>Sordariomycetes</taxon>
        <taxon>Hypocreomycetidae</taxon>
        <taxon>Hypocreales</taxon>
        <taxon>Nectriaceae</taxon>
        <taxon>Cylindrodendrum</taxon>
    </lineage>
</organism>
<reference evidence="2" key="1">
    <citation type="submission" date="2020-03" db="EMBL/GenBank/DDBJ databases">
        <title>Draft Genome Sequence of Cylindrodendrum hubeiense.</title>
        <authorList>
            <person name="Buettner E."/>
            <person name="Kellner H."/>
        </authorList>
    </citation>
    <scope>NUCLEOTIDE SEQUENCE</scope>
    <source>
        <strain evidence="2">IHI 201604</strain>
    </source>
</reference>
<dbReference type="PANTHER" id="PTHR33112:SF8">
    <property type="entry name" value="HETEROKARYON INCOMPATIBILITY DOMAIN-CONTAINING PROTEIN"/>
    <property type="match status" value="1"/>
</dbReference>
<name>A0A9P5LDI6_9HYPO</name>
<dbReference type="Proteomes" id="UP000722485">
    <property type="component" value="Unassembled WGS sequence"/>
</dbReference>
<protein>
    <recommendedName>
        <fullName evidence="1">Heterokaryon incompatibility domain-containing protein</fullName>
    </recommendedName>
</protein>
<evidence type="ECO:0000313" key="3">
    <source>
        <dbReference type="Proteomes" id="UP000722485"/>
    </source>
</evidence>
<dbReference type="EMBL" id="JAANBB010000194">
    <property type="protein sequence ID" value="KAF7546918.1"/>
    <property type="molecule type" value="Genomic_DNA"/>
</dbReference>
<dbReference type="PANTHER" id="PTHR33112">
    <property type="entry name" value="DOMAIN PROTEIN, PUTATIVE-RELATED"/>
    <property type="match status" value="1"/>
</dbReference>